<keyword evidence="1" id="KW-0677">Repeat</keyword>
<protein>
    <recommendedName>
        <fullName evidence="4">Fibronectin type-III domain-containing protein</fullName>
    </recommendedName>
</protein>
<organism evidence="5 6">
    <name type="scientific">Shewanella piezotolerans (strain WP3 / JCM 13877)</name>
    <dbReference type="NCBI Taxonomy" id="225849"/>
    <lineage>
        <taxon>Bacteria</taxon>
        <taxon>Pseudomonadati</taxon>
        <taxon>Pseudomonadota</taxon>
        <taxon>Gammaproteobacteria</taxon>
        <taxon>Alteromonadales</taxon>
        <taxon>Shewanellaceae</taxon>
        <taxon>Shewanella</taxon>
    </lineage>
</organism>
<dbReference type="Gene3D" id="2.60.40.10">
    <property type="entry name" value="Immunoglobulins"/>
    <property type="match status" value="1"/>
</dbReference>
<keyword evidence="6" id="KW-1185">Reference proteome</keyword>
<dbReference type="AlphaFoldDB" id="B8CMS0"/>
<dbReference type="Gene3D" id="2.180.10.10">
    <property type="entry name" value="RHS repeat-associated core"/>
    <property type="match status" value="1"/>
</dbReference>
<dbReference type="Proteomes" id="UP000000753">
    <property type="component" value="Chromosome"/>
</dbReference>
<evidence type="ECO:0000256" key="1">
    <source>
        <dbReference type="ARBA" id="ARBA00022737"/>
    </source>
</evidence>
<dbReference type="HOGENOM" id="CLU_534086_0_0_6"/>
<feature type="region of interest" description="Disordered" evidence="2">
    <location>
        <begin position="28"/>
        <end position="72"/>
    </location>
</feature>
<dbReference type="KEGG" id="swp:swp_2730"/>
<dbReference type="InterPro" id="IPR003961">
    <property type="entry name" value="FN3_dom"/>
</dbReference>
<evidence type="ECO:0000256" key="2">
    <source>
        <dbReference type="SAM" id="MobiDB-lite"/>
    </source>
</evidence>
<gene>
    <name evidence="5" type="ordered locus">swp_2730</name>
</gene>
<dbReference type="PANTHER" id="PTHR32305:SF15">
    <property type="entry name" value="PROTEIN RHSA-RELATED"/>
    <property type="match status" value="1"/>
</dbReference>
<dbReference type="STRING" id="225849.swp_2730"/>
<dbReference type="SUPFAM" id="SSF49265">
    <property type="entry name" value="Fibronectin type III"/>
    <property type="match status" value="1"/>
</dbReference>
<dbReference type="Pfam" id="PF25023">
    <property type="entry name" value="TEN_YD-shell"/>
    <property type="match status" value="1"/>
</dbReference>
<dbReference type="EMBL" id="CP000472">
    <property type="protein sequence ID" value="ACJ29460.1"/>
    <property type="molecule type" value="Genomic_DNA"/>
</dbReference>
<reference evidence="5 6" key="1">
    <citation type="journal article" date="2008" name="PLoS ONE">
        <title>Environmental adaptation: genomic analysis of the piezotolerant and psychrotolerant deep-sea iron reducing bacterium Shewanella piezotolerans WP3.</title>
        <authorList>
            <person name="Wang F."/>
            <person name="Wang J."/>
            <person name="Jian H."/>
            <person name="Zhang B."/>
            <person name="Li S."/>
            <person name="Wang F."/>
            <person name="Zeng X."/>
            <person name="Gao L."/>
            <person name="Bartlett D.H."/>
            <person name="Yu J."/>
            <person name="Hu S."/>
            <person name="Xiao X."/>
        </authorList>
    </citation>
    <scope>NUCLEOTIDE SEQUENCE [LARGE SCALE GENOMIC DNA]</scope>
    <source>
        <strain evidence="6">WP3 / JCM 13877</strain>
    </source>
</reference>
<accession>B8CMS0</accession>
<dbReference type="InterPro" id="IPR056823">
    <property type="entry name" value="TEN-like_YD-shell"/>
</dbReference>
<dbReference type="InterPro" id="IPR022385">
    <property type="entry name" value="Rhs_assc_core"/>
</dbReference>
<dbReference type="InterPro" id="IPR013783">
    <property type="entry name" value="Ig-like_fold"/>
</dbReference>
<evidence type="ECO:0000259" key="4">
    <source>
        <dbReference type="SMART" id="SM00060"/>
    </source>
</evidence>
<evidence type="ECO:0000313" key="6">
    <source>
        <dbReference type="Proteomes" id="UP000000753"/>
    </source>
</evidence>
<feature type="signal peptide" evidence="3">
    <location>
        <begin position="1"/>
        <end position="27"/>
    </location>
</feature>
<feature type="domain" description="Fibronectin type-III" evidence="4">
    <location>
        <begin position="69"/>
        <end position="138"/>
    </location>
</feature>
<dbReference type="InterPro" id="IPR050708">
    <property type="entry name" value="T6SS_VgrG/RHS"/>
</dbReference>
<name>B8CMS0_SHEPW</name>
<dbReference type="eggNOG" id="COG3209">
    <property type="taxonomic scope" value="Bacteria"/>
</dbReference>
<evidence type="ECO:0000256" key="3">
    <source>
        <dbReference type="SAM" id="SignalP"/>
    </source>
</evidence>
<evidence type="ECO:0000313" key="5">
    <source>
        <dbReference type="EMBL" id="ACJ29460.1"/>
    </source>
</evidence>
<feature type="chain" id="PRO_5002866750" description="Fibronectin type-III domain-containing protein" evidence="3">
    <location>
        <begin position="28"/>
        <end position="510"/>
    </location>
</feature>
<dbReference type="NCBIfam" id="TIGR03696">
    <property type="entry name" value="Rhs_assc_core"/>
    <property type="match status" value="1"/>
</dbReference>
<proteinExistence type="predicted"/>
<feature type="domain" description="Fibronectin type-III" evidence="4">
    <location>
        <begin position="153"/>
        <end position="224"/>
    </location>
</feature>
<dbReference type="InterPro" id="IPR036116">
    <property type="entry name" value="FN3_sf"/>
</dbReference>
<sequence>MNGLKWIKRCLYAVALLLLTVSSLSFAGEQGNNGRPEGPGSCQPGRDEPGCDCQPGRGEPGCDEQERPPSTPRLMLASSDSDGTFTVSWSGQNPSIHYELHGESKAPLYSGRALSITRTKGNGSYSYKVRACNGRICSGYSAIQTIRVAIALPTPATPSLSLASSDPDGNYRVSWSAVANATRYQLSGESNSSLYSGSALSLARSQSAGSYSYKVRACNGSACSAYSPIKTIQVSGSLPSNYKVTYQHTDMLGTPVMETDAEGKVVSRSVYEPFGKRLGGEKAGIGYTGHLQDTDLGLTYMQARYYDPLIGRFYSNDPVNATGHIGRGNPVHGFNRYTYANNNPYKYVDPDGEFAFLIPLVGAVIGGYTAFNQAKSMGADNSEAMVAGVAGAFVGALSGGTIGTAAGFGVKIAAQQAVKQSVVKTASKVVGSGVSGGASGSLTQAVADASGDISNGEVPSVDMSKVIAKGIEGAAVGLAAGIPAAVAGPSIATDVVGTAIAVSMEKEINK</sequence>
<dbReference type="eggNOG" id="COG4733">
    <property type="taxonomic scope" value="Bacteria"/>
</dbReference>
<dbReference type="RefSeq" id="WP_020912814.1">
    <property type="nucleotide sequence ID" value="NC_011566.1"/>
</dbReference>
<dbReference type="SMART" id="SM00060">
    <property type="entry name" value="FN3"/>
    <property type="match status" value="2"/>
</dbReference>
<dbReference type="PANTHER" id="PTHR32305">
    <property type="match status" value="1"/>
</dbReference>
<keyword evidence="3" id="KW-0732">Signal</keyword>